<feature type="chain" id="PRO_5023139092" evidence="1">
    <location>
        <begin position="25"/>
        <end position="164"/>
    </location>
</feature>
<dbReference type="Gene3D" id="3.55.50.70">
    <property type="match status" value="1"/>
</dbReference>
<feature type="domain" description="Toxin co-regulated pilus biosynthesis protein Q C-terminal" evidence="2">
    <location>
        <begin position="80"/>
        <end position="156"/>
    </location>
</feature>
<dbReference type="InterPro" id="IPR018927">
    <property type="entry name" value="Pilus_synth_Q_C"/>
</dbReference>
<dbReference type="Proteomes" id="UP000396788">
    <property type="component" value="Unassembled WGS sequence"/>
</dbReference>
<dbReference type="RefSeq" id="WP_174966663.1">
    <property type="nucleotide sequence ID" value="NZ_CABPRY010000006.1"/>
</dbReference>
<organism evidence="3 4">
    <name type="scientific">Pandoraea cepalis</name>
    <dbReference type="NCBI Taxonomy" id="2508294"/>
    <lineage>
        <taxon>Bacteria</taxon>
        <taxon>Pseudomonadati</taxon>
        <taxon>Pseudomonadota</taxon>
        <taxon>Betaproteobacteria</taxon>
        <taxon>Burkholderiales</taxon>
        <taxon>Burkholderiaceae</taxon>
        <taxon>Pandoraea</taxon>
    </lineage>
</organism>
<evidence type="ECO:0000313" key="3">
    <source>
        <dbReference type="EMBL" id="VVE13983.1"/>
    </source>
</evidence>
<gene>
    <name evidence="3" type="ORF">PCE31107_02791</name>
</gene>
<evidence type="ECO:0000256" key="1">
    <source>
        <dbReference type="SAM" id="SignalP"/>
    </source>
</evidence>
<evidence type="ECO:0000313" key="4">
    <source>
        <dbReference type="Proteomes" id="UP000396788"/>
    </source>
</evidence>
<keyword evidence="1" id="KW-0732">Signal</keyword>
<accession>A0A5E4VPU7</accession>
<name>A0A5E4VPU7_9BURK</name>
<proteinExistence type="predicted"/>
<dbReference type="AlphaFoldDB" id="A0A5E4VPU7"/>
<dbReference type="Pfam" id="PF10671">
    <property type="entry name" value="TcpQ"/>
    <property type="match status" value="1"/>
</dbReference>
<sequence length="164" mass="16764">MCIRPAATAIAALVVAASSSMTWAASDSSVLTRAGWQPLAGSDTAATDAGSTSAPDVTSGATLPAAPINAAVSATKPADTWTIREGFPIGEEIKDWAKRAGWRVVWQMPRDVIAAAATSFTGDFPSAVTDVVKTLAANGALIRAKIFDGNRTVLIQGPGVAPQQ</sequence>
<evidence type="ECO:0000259" key="2">
    <source>
        <dbReference type="Pfam" id="PF10671"/>
    </source>
</evidence>
<feature type="signal peptide" evidence="1">
    <location>
        <begin position="1"/>
        <end position="24"/>
    </location>
</feature>
<protein>
    <submittedName>
        <fullName evidence="3">Type IV pilus assembly protein</fullName>
    </submittedName>
</protein>
<reference evidence="3 4" key="1">
    <citation type="submission" date="2019-08" db="EMBL/GenBank/DDBJ databases">
        <authorList>
            <person name="Peeters C."/>
        </authorList>
    </citation>
    <scope>NUCLEOTIDE SEQUENCE [LARGE SCALE GENOMIC DNA]</scope>
    <source>
        <strain evidence="3 4">LMG 31107</strain>
    </source>
</reference>
<dbReference type="EMBL" id="CABPRY010000006">
    <property type="protein sequence ID" value="VVE13983.1"/>
    <property type="molecule type" value="Genomic_DNA"/>
</dbReference>